<comment type="similarity">
    <text evidence="1">Belongs to the BTG family.</text>
</comment>
<dbReference type="OrthoDB" id="19928at2759"/>
<dbReference type="InterPro" id="IPR036054">
    <property type="entry name" value="BTG-like_sf"/>
</dbReference>
<dbReference type="AlphaFoldDB" id="A0A4P9Z1K0"/>
<reference evidence="4" key="1">
    <citation type="journal article" date="2018" name="Nat. Microbiol.">
        <title>Leveraging single-cell genomics to expand the fungal tree of life.</title>
        <authorList>
            <person name="Ahrendt S.R."/>
            <person name="Quandt C.A."/>
            <person name="Ciobanu D."/>
            <person name="Clum A."/>
            <person name="Salamov A."/>
            <person name="Andreopoulos B."/>
            <person name="Cheng J.F."/>
            <person name="Woyke T."/>
            <person name="Pelin A."/>
            <person name="Henrissat B."/>
            <person name="Reynolds N.K."/>
            <person name="Benny G.L."/>
            <person name="Smith M.E."/>
            <person name="James T.Y."/>
            <person name="Grigoriev I.V."/>
        </authorList>
    </citation>
    <scope>NUCLEOTIDE SEQUENCE [LARGE SCALE GENOMIC DNA]</scope>
    <source>
        <strain evidence="4">Benny S71-1</strain>
    </source>
</reference>
<gene>
    <name evidence="3" type="ORF">SYNPS1DRAFT_14449</name>
</gene>
<dbReference type="GO" id="GO:0005634">
    <property type="term" value="C:nucleus"/>
    <property type="evidence" value="ECO:0007669"/>
    <property type="project" value="TreeGrafter"/>
</dbReference>
<feature type="non-terminal residue" evidence="3">
    <location>
        <position position="115"/>
    </location>
</feature>
<dbReference type="InterPro" id="IPR002087">
    <property type="entry name" value="Anti_prolifrtn"/>
</dbReference>
<dbReference type="Proteomes" id="UP000278143">
    <property type="component" value="Unassembled WGS sequence"/>
</dbReference>
<dbReference type="PRINTS" id="PR00310">
    <property type="entry name" value="ANTIPRLFBTG1"/>
</dbReference>
<dbReference type="PANTHER" id="PTHR22978">
    <property type="entry name" value="B-CELL TRANSLOCATION GENE"/>
    <property type="match status" value="1"/>
</dbReference>
<keyword evidence="4" id="KW-1185">Reference proteome</keyword>
<dbReference type="EMBL" id="KZ989473">
    <property type="protein sequence ID" value="RKP26246.1"/>
    <property type="molecule type" value="Genomic_DNA"/>
</dbReference>
<protein>
    <recommendedName>
        <fullName evidence="2">Anti-proliferative protein domain-containing protein</fullName>
    </recommendedName>
</protein>
<evidence type="ECO:0000313" key="4">
    <source>
        <dbReference type="Proteomes" id="UP000278143"/>
    </source>
</evidence>
<evidence type="ECO:0000313" key="3">
    <source>
        <dbReference type="EMBL" id="RKP26246.1"/>
    </source>
</evidence>
<accession>A0A4P9Z1K0</accession>
<organism evidence="3 4">
    <name type="scientific">Syncephalis pseudoplumigaleata</name>
    <dbReference type="NCBI Taxonomy" id="1712513"/>
    <lineage>
        <taxon>Eukaryota</taxon>
        <taxon>Fungi</taxon>
        <taxon>Fungi incertae sedis</taxon>
        <taxon>Zoopagomycota</taxon>
        <taxon>Zoopagomycotina</taxon>
        <taxon>Zoopagomycetes</taxon>
        <taxon>Zoopagales</taxon>
        <taxon>Piptocephalidaceae</taxon>
        <taxon>Syncephalis</taxon>
    </lineage>
</organism>
<sequence length="115" mass="12798">MLKEISVAVEFFARIFRLSPQTSQYDAFAAALSVSLQERYEGRWHPTLHSAHRAVTIFGGMADQALLMALREAGLSDDMNKVSGSVPKELVVWVDPGEVAFRIGDRGQPSTLYRE</sequence>
<dbReference type="SMART" id="SM00099">
    <property type="entry name" value="btg1"/>
    <property type="match status" value="1"/>
</dbReference>
<evidence type="ECO:0000259" key="2">
    <source>
        <dbReference type="SMART" id="SM00099"/>
    </source>
</evidence>
<feature type="domain" description="Anti-proliferative protein" evidence="2">
    <location>
        <begin position="1"/>
        <end position="106"/>
    </location>
</feature>
<evidence type="ECO:0000256" key="1">
    <source>
        <dbReference type="ARBA" id="ARBA00007989"/>
    </source>
</evidence>
<dbReference type="PANTHER" id="PTHR22978:SF22">
    <property type="entry name" value="BTG FAMILY PROTEIN"/>
    <property type="match status" value="1"/>
</dbReference>
<dbReference type="SUPFAM" id="SSF160696">
    <property type="entry name" value="BTG domain-like"/>
    <property type="match status" value="1"/>
</dbReference>
<name>A0A4P9Z1K0_9FUNG</name>
<dbReference type="Gene3D" id="3.90.640.90">
    <property type="entry name" value="Anti-proliferative protein, N-terminal domain"/>
    <property type="match status" value="1"/>
</dbReference>
<dbReference type="InterPro" id="IPR033332">
    <property type="entry name" value="BTG"/>
</dbReference>
<dbReference type="GO" id="GO:0005737">
    <property type="term" value="C:cytoplasm"/>
    <property type="evidence" value="ECO:0007669"/>
    <property type="project" value="TreeGrafter"/>
</dbReference>
<proteinExistence type="inferred from homology"/>
<dbReference type="Pfam" id="PF07742">
    <property type="entry name" value="BTG"/>
    <property type="match status" value="1"/>
</dbReference>